<gene>
    <name evidence="1" type="ORF">SAMN05518863_106178</name>
</gene>
<dbReference type="RefSeq" id="WP_008109331.1">
    <property type="nucleotide sequence ID" value="NZ_FOSD01000006.1"/>
</dbReference>
<comment type="caution">
    <text evidence="1">The sequence shown here is derived from an EMBL/GenBank/DDBJ whole genome shotgun (WGS) entry which is preliminary data.</text>
</comment>
<proteinExistence type="predicted"/>
<protein>
    <submittedName>
        <fullName evidence="1">Uncharacterized protein</fullName>
    </submittedName>
</protein>
<sequence length="61" mass="6914">MMNKNIRGDAACARPFHPIHSVEFSRKNILSSASFSRRPPKPLLQVLTDRLTEIILQEGKP</sequence>
<name>A0A1I3YQS1_9GAMM</name>
<evidence type="ECO:0000313" key="2">
    <source>
        <dbReference type="Proteomes" id="UP000198841"/>
    </source>
</evidence>
<dbReference type="Proteomes" id="UP000198841">
    <property type="component" value="Unassembled WGS sequence"/>
</dbReference>
<keyword evidence="2" id="KW-1185">Reference proteome</keyword>
<dbReference type="EMBL" id="FOSD01000006">
    <property type="protein sequence ID" value="SFK34123.1"/>
    <property type="molecule type" value="Genomic_DNA"/>
</dbReference>
<accession>A0A1I3YQS1</accession>
<evidence type="ECO:0000313" key="1">
    <source>
        <dbReference type="EMBL" id="SFK34123.1"/>
    </source>
</evidence>
<reference evidence="1 2" key="1">
    <citation type="submission" date="2016-10" db="EMBL/GenBank/DDBJ databases">
        <authorList>
            <person name="Varghese N."/>
            <person name="Submissions S."/>
        </authorList>
    </citation>
    <scope>NUCLEOTIDE SEQUENCE [LARGE SCALE GENOMIC DNA]</scope>
    <source>
        <strain evidence="1 2">YR512</strain>
    </source>
</reference>
<organism evidence="1 2">
    <name type="scientific">Candidatus Pantoea symbiotica</name>
    <dbReference type="NCBI Taxonomy" id="1884370"/>
    <lineage>
        <taxon>Bacteria</taxon>
        <taxon>Pseudomonadati</taxon>
        <taxon>Pseudomonadota</taxon>
        <taxon>Gammaproteobacteria</taxon>
        <taxon>Enterobacterales</taxon>
        <taxon>Erwiniaceae</taxon>
        <taxon>Pantoea</taxon>
    </lineage>
</organism>